<dbReference type="HAMAP" id="MF_01971">
    <property type="entry name" value="Kynurenine_monooxygenase"/>
    <property type="match status" value="1"/>
</dbReference>
<comment type="function">
    <text evidence="9">Catalyzes the hydroxylation of L-kynurenine (L-Kyn) to form 3-hydroxy-L-kynurenine (L-3OHKyn). Required for synthesis of quinolinic acid.</text>
</comment>
<comment type="pathway">
    <text evidence="9">Cofactor biosynthesis; NAD(+) biosynthesis; quinolinate from L-kynurenine: step 1/3.</text>
</comment>
<dbReference type="EC" id="1.14.13.9" evidence="9"/>
<evidence type="ECO:0000313" key="12">
    <source>
        <dbReference type="Proteomes" id="UP001501294"/>
    </source>
</evidence>
<keyword evidence="7 9" id="KW-0503">Monooxygenase</keyword>
<dbReference type="PANTHER" id="PTHR46028:SF2">
    <property type="entry name" value="KYNURENINE 3-MONOOXYGENASE"/>
    <property type="match status" value="1"/>
</dbReference>
<dbReference type="Proteomes" id="UP001501294">
    <property type="component" value="Unassembled WGS sequence"/>
</dbReference>
<evidence type="ECO:0000256" key="7">
    <source>
        <dbReference type="ARBA" id="ARBA00023033"/>
    </source>
</evidence>
<keyword evidence="2 9" id="KW-0285">Flavoprotein</keyword>
<comment type="similarity">
    <text evidence="9">Belongs to the aromatic-ring hydroxylase family. KMO subfamily.</text>
</comment>
<keyword evidence="4 9" id="KW-0274">FAD</keyword>
<reference evidence="12" key="1">
    <citation type="journal article" date="2019" name="Int. J. Syst. Evol. Microbiol.">
        <title>The Global Catalogue of Microorganisms (GCM) 10K type strain sequencing project: providing services to taxonomists for standard genome sequencing and annotation.</title>
        <authorList>
            <consortium name="The Broad Institute Genomics Platform"/>
            <consortium name="The Broad Institute Genome Sequencing Center for Infectious Disease"/>
            <person name="Wu L."/>
            <person name="Ma J."/>
        </authorList>
    </citation>
    <scope>NUCLEOTIDE SEQUENCE [LARGE SCALE GENOMIC DNA]</scope>
    <source>
        <strain evidence="12">JCM 17727</strain>
    </source>
</reference>
<evidence type="ECO:0000256" key="2">
    <source>
        <dbReference type="ARBA" id="ARBA00022630"/>
    </source>
</evidence>
<sequence length="454" mass="51133">MSQRITMIGAGLVGSLMSIYLGHRGYTVDVFDKLPDIRRTSIPAGRSINLALANRGIRALQQVGVMDKVEKLLIPMKGRMLHDAAGQLTLQPYGQKAEEVIYSVSRAGLVSLLRDEAEATGNVTFHFESKLIDIDPNNKSITLKNENTDHEFSHDYDVLLGTDGAGSKTRRTLQQLGLKGFSSELLEHSYKELTIPAGKTSAFQIEKEALHIWPRGGYMLIALPNLDGSFTVTLFMPNKGPVSFEAFKNKADVEQFFQEQFSDVLELIPNLADDYFTNPTGILGTVRAENWAYKDILLFGDASHAIVPFHGQGMNCGFEDCSELYRLLNKYSDDWAKVLSEFTATRRDNADAIADMALENYVEMRDSVRDPQFQLKKAIAFKLEQHYPTQFIPRYSMVMFHHIPYAEAYQRGKIQADILTKLAADNETIDDIDWKYAGQLVQECLKPISKEFLH</sequence>
<evidence type="ECO:0000256" key="8">
    <source>
        <dbReference type="ARBA" id="ARBA00047818"/>
    </source>
</evidence>
<keyword evidence="6 9" id="KW-0560">Oxidoreductase</keyword>
<dbReference type="RefSeq" id="WP_223576635.1">
    <property type="nucleotide sequence ID" value="NZ_BAABFU010000001.1"/>
</dbReference>
<comment type="cofactor">
    <cofactor evidence="1 9">
        <name>FAD</name>
        <dbReference type="ChEBI" id="CHEBI:57692"/>
    </cofactor>
</comment>
<dbReference type="Gene3D" id="3.50.50.60">
    <property type="entry name" value="FAD/NAD(P)-binding domain"/>
    <property type="match status" value="1"/>
</dbReference>
<dbReference type="PANTHER" id="PTHR46028">
    <property type="entry name" value="KYNURENINE 3-MONOOXYGENASE"/>
    <property type="match status" value="1"/>
</dbReference>
<dbReference type="EMBL" id="BAABFU010000001">
    <property type="protein sequence ID" value="GAA4347762.1"/>
    <property type="molecule type" value="Genomic_DNA"/>
</dbReference>
<accession>A0ABP8HZ04</accession>
<protein>
    <recommendedName>
        <fullName evidence="9">Kynurenine 3-monooxygenase</fullName>
        <ecNumber evidence="9">1.14.13.9</ecNumber>
    </recommendedName>
    <alternativeName>
        <fullName evidence="9">Kynurenine 3-hydroxylase</fullName>
    </alternativeName>
</protein>
<dbReference type="InterPro" id="IPR036188">
    <property type="entry name" value="FAD/NAD-bd_sf"/>
</dbReference>
<keyword evidence="5 9" id="KW-0521">NADP</keyword>
<evidence type="ECO:0000256" key="1">
    <source>
        <dbReference type="ARBA" id="ARBA00001974"/>
    </source>
</evidence>
<evidence type="ECO:0000313" key="11">
    <source>
        <dbReference type="EMBL" id="GAA4347762.1"/>
    </source>
</evidence>
<dbReference type="SUPFAM" id="SSF51905">
    <property type="entry name" value="FAD/NAD(P)-binding domain"/>
    <property type="match status" value="1"/>
</dbReference>
<evidence type="ECO:0000256" key="3">
    <source>
        <dbReference type="ARBA" id="ARBA00022642"/>
    </source>
</evidence>
<dbReference type="InterPro" id="IPR002938">
    <property type="entry name" value="FAD-bd"/>
</dbReference>
<dbReference type="Pfam" id="PF01494">
    <property type="entry name" value="FAD_binding_3"/>
    <property type="match status" value="1"/>
</dbReference>
<evidence type="ECO:0000256" key="6">
    <source>
        <dbReference type="ARBA" id="ARBA00023002"/>
    </source>
</evidence>
<feature type="domain" description="FAD-binding" evidence="10">
    <location>
        <begin position="6"/>
        <end position="355"/>
    </location>
</feature>
<evidence type="ECO:0000256" key="5">
    <source>
        <dbReference type="ARBA" id="ARBA00022857"/>
    </source>
</evidence>
<name>A0ABP8HZ04_9GAMM</name>
<comment type="caution">
    <text evidence="11">The sequence shown here is derived from an EMBL/GenBank/DDBJ whole genome shotgun (WGS) entry which is preliminary data.</text>
</comment>
<gene>
    <name evidence="9" type="primary">kmo</name>
    <name evidence="11" type="ORF">GCM10023150_10590</name>
</gene>
<organism evidence="11 12">
    <name type="scientific">Kangiella taiwanensis</name>
    <dbReference type="NCBI Taxonomy" id="1079179"/>
    <lineage>
        <taxon>Bacteria</taxon>
        <taxon>Pseudomonadati</taxon>
        <taxon>Pseudomonadota</taxon>
        <taxon>Gammaproteobacteria</taxon>
        <taxon>Kangiellales</taxon>
        <taxon>Kangiellaceae</taxon>
        <taxon>Kangiella</taxon>
    </lineage>
</organism>
<dbReference type="InterPro" id="IPR027545">
    <property type="entry name" value="Kynurenine_monooxygenase"/>
</dbReference>
<keyword evidence="12" id="KW-1185">Reference proteome</keyword>
<evidence type="ECO:0000259" key="10">
    <source>
        <dbReference type="Pfam" id="PF01494"/>
    </source>
</evidence>
<dbReference type="PRINTS" id="PR00420">
    <property type="entry name" value="RNGMNOXGNASE"/>
</dbReference>
<evidence type="ECO:0000256" key="4">
    <source>
        <dbReference type="ARBA" id="ARBA00022827"/>
    </source>
</evidence>
<proteinExistence type="inferred from homology"/>
<evidence type="ECO:0000256" key="9">
    <source>
        <dbReference type="HAMAP-Rule" id="MF_01971"/>
    </source>
</evidence>
<keyword evidence="3 9" id="KW-0662">Pyridine nucleotide biosynthesis</keyword>
<comment type="catalytic activity">
    <reaction evidence="8 9">
        <text>L-kynurenine + NADPH + O2 + H(+) = 3-hydroxy-L-kynurenine + NADP(+) + H2O</text>
        <dbReference type="Rhea" id="RHEA:20545"/>
        <dbReference type="ChEBI" id="CHEBI:15377"/>
        <dbReference type="ChEBI" id="CHEBI:15378"/>
        <dbReference type="ChEBI" id="CHEBI:15379"/>
        <dbReference type="ChEBI" id="CHEBI:57783"/>
        <dbReference type="ChEBI" id="CHEBI:57959"/>
        <dbReference type="ChEBI" id="CHEBI:58125"/>
        <dbReference type="ChEBI" id="CHEBI:58349"/>
        <dbReference type="EC" id="1.14.13.9"/>
    </reaction>
</comment>